<organism evidence="2 3">
    <name type="scientific">Capnocytophaga leadbetteri</name>
    <dbReference type="NCBI Taxonomy" id="327575"/>
    <lineage>
        <taxon>Bacteria</taxon>
        <taxon>Pseudomonadati</taxon>
        <taxon>Bacteroidota</taxon>
        <taxon>Flavobacteriia</taxon>
        <taxon>Flavobacteriales</taxon>
        <taxon>Flavobacteriaceae</taxon>
        <taxon>Capnocytophaga</taxon>
    </lineage>
</organism>
<evidence type="ECO:0000313" key="2">
    <source>
        <dbReference type="EMBL" id="ATA81511.1"/>
    </source>
</evidence>
<protein>
    <recommendedName>
        <fullName evidence="4">Lipoprotein</fullName>
    </recommendedName>
</protein>
<proteinExistence type="predicted"/>
<dbReference type="EMBL" id="CP022384">
    <property type="protein sequence ID" value="ATA81511.1"/>
    <property type="molecule type" value="Genomic_DNA"/>
</dbReference>
<dbReference type="AlphaFoldDB" id="A0A250F8S5"/>
<dbReference type="PROSITE" id="PS51257">
    <property type="entry name" value="PROKAR_LIPOPROTEIN"/>
    <property type="match status" value="1"/>
</dbReference>
<evidence type="ECO:0008006" key="4">
    <source>
        <dbReference type="Google" id="ProtNLM"/>
    </source>
</evidence>
<keyword evidence="1" id="KW-0732">Signal</keyword>
<sequence>MTKNFLMLLCGALLLGGCSSSFISFKEKNPFKKAVVFTKNDKEIIYIPMIHLGQPEFYGQIKQFITQKRNEGYKIYYEKLTYGTSDSLLQDTLLLKVRKITGYYFKDIYTDKNNATSPFKKGFDSYTRQSEENTGIDLSKDFRVDLNMRQLVAQIEADHSPIVLDSCDYATPPSAKYNCKQYKEYSRLFLRTYRDNYLLATLLATPHKKIILLYGVNHYDFLSPELKKAGFEERKWGKM</sequence>
<dbReference type="Proteomes" id="UP000217276">
    <property type="component" value="Chromosome"/>
</dbReference>
<name>A0A250F8S5_9FLAO</name>
<feature type="chain" id="PRO_5012445207" description="Lipoprotein" evidence="1">
    <location>
        <begin position="24"/>
        <end position="239"/>
    </location>
</feature>
<evidence type="ECO:0000256" key="1">
    <source>
        <dbReference type="SAM" id="SignalP"/>
    </source>
</evidence>
<dbReference type="KEGG" id="clk:CGC53_03685"/>
<accession>A0A250F8S5</accession>
<gene>
    <name evidence="2" type="ORF">CGC53_03685</name>
</gene>
<keyword evidence="3" id="KW-1185">Reference proteome</keyword>
<reference evidence="3" key="1">
    <citation type="submission" date="2017-06" db="EMBL/GenBank/DDBJ databases">
        <title>Capnocytophaga spp. assemblies.</title>
        <authorList>
            <person name="Gulvik C.A."/>
        </authorList>
    </citation>
    <scope>NUCLEOTIDE SEQUENCE [LARGE SCALE GENOMIC DNA]</scope>
    <source>
        <strain evidence="3">H6253</strain>
    </source>
</reference>
<dbReference type="RefSeq" id="WP_095913406.1">
    <property type="nucleotide sequence ID" value="NZ_CP022384.1"/>
</dbReference>
<feature type="signal peptide" evidence="1">
    <location>
        <begin position="1"/>
        <end position="23"/>
    </location>
</feature>
<evidence type="ECO:0000313" key="3">
    <source>
        <dbReference type="Proteomes" id="UP000217276"/>
    </source>
</evidence>